<evidence type="ECO:0000256" key="2">
    <source>
        <dbReference type="SAM" id="Phobius"/>
    </source>
</evidence>
<evidence type="ECO:0000256" key="1">
    <source>
        <dbReference type="SAM" id="MobiDB-lite"/>
    </source>
</evidence>
<reference evidence="3 4" key="1">
    <citation type="journal article" date="2024" name="Plant Biotechnol. J.">
        <title>Dendrobium thyrsiflorum genome and its molecular insights into genes involved in important horticultural traits.</title>
        <authorList>
            <person name="Chen B."/>
            <person name="Wang J.Y."/>
            <person name="Zheng P.J."/>
            <person name="Li K.L."/>
            <person name="Liang Y.M."/>
            <person name="Chen X.F."/>
            <person name="Zhang C."/>
            <person name="Zhao X."/>
            <person name="He X."/>
            <person name="Zhang G.Q."/>
            <person name="Liu Z.J."/>
            <person name="Xu Q."/>
        </authorList>
    </citation>
    <scope>NUCLEOTIDE SEQUENCE [LARGE SCALE GENOMIC DNA]</scope>
    <source>
        <strain evidence="3">GZMU011</strain>
    </source>
</reference>
<proteinExistence type="predicted"/>
<name>A0ABD0UWQ2_DENTH</name>
<feature type="transmembrane region" description="Helical" evidence="2">
    <location>
        <begin position="34"/>
        <end position="53"/>
    </location>
</feature>
<sequence>MAVRQNSDVRWRSGGTPTSGGGPAELRRWSWRSLLLLFSSSLLFFSSCLGSLFKKNEGSIYRFL</sequence>
<dbReference type="EMBL" id="JANQDX010000012">
    <property type="protein sequence ID" value="KAL0914797.1"/>
    <property type="molecule type" value="Genomic_DNA"/>
</dbReference>
<keyword evidence="4" id="KW-1185">Reference proteome</keyword>
<protein>
    <submittedName>
        <fullName evidence="3">Uncharacterized protein</fullName>
    </submittedName>
</protein>
<evidence type="ECO:0000313" key="3">
    <source>
        <dbReference type="EMBL" id="KAL0914797.1"/>
    </source>
</evidence>
<comment type="caution">
    <text evidence="3">The sequence shown here is derived from an EMBL/GenBank/DDBJ whole genome shotgun (WGS) entry which is preliminary data.</text>
</comment>
<keyword evidence="2" id="KW-0812">Transmembrane</keyword>
<dbReference type="AlphaFoldDB" id="A0ABD0UWQ2"/>
<dbReference type="Proteomes" id="UP001552299">
    <property type="component" value="Unassembled WGS sequence"/>
</dbReference>
<organism evidence="3 4">
    <name type="scientific">Dendrobium thyrsiflorum</name>
    <name type="common">Pinecone-like raceme dendrobium</name>
    <name type="synonym">Orchid</name>
    <dbReference type="NCBI Taxonomy" id="117978"/>
    <lineage>
        <taxon>Eukaryota</taxon>
        <taxon>Viridiplantae</taxon>
        <taxon>Streptophyta</taxon>
        <taxon>Embryophyta</taxon>
        <taxon>Tracheophyta</taxon>
        <taxon>Spermatophyta</taxon>
        <taxon>Magnoliopsida</taxon>
        <taxon>Liliopsida</taxon>
        <taxon>Asparagales</taxon>
        <taxon>Orchidaceae</taxon>
        <taxon>Epidendroideae</taxon>
        <taxon>Malaxideae</taxon>
        <taxon>Dendrobiinae</taxon>
        <taxon>Dendrobium</taxon>
    </lineage>
</organism>
<gene>
    <name evidence="3" type="ORF">M5K25_015178</name>
</gene>
<accession>A0ABD0UWQ2</accession>
<keyword evidence="2" id="KW-1133">Transmembrane helix</keyword>
<evidence type="ECO:0000313" key="4">
    <source>
        <dbReference type="Proteomes" id="UP001552299"/>
    </source>
</evidence>
<feature type="region of interest" description="Disordered" evidence="1">
    <location>
        <begin position="1"/>
        <end position="25"/>
    </location>
</feature>
<keyword evidence="2" id="KW-0472">Membrane</keyword>